<proteinExistence type="predicted"/>
<dbReference type="InterPro" id="IPR025406">
    <property type="entry name" value="DUF4132"/>
</dbReference>
<dbReference type="Pfam" id="PF13569">
    <property type="entry name" value="DUF4132"/>
    <property type="match status" value="1"/>
</dbReference>
<reference evidence="3 4" key="1">
    <citation type="submission" date="2021-03" db="EMBL/GenBank/DDBJ databases">
        <authorList>
            <person name="Kanchanasin P."/>
            <person name="Saeng-In P."/>
            <person name="Phongsopitanun W."/>
            <person name="Yuki M."/>
            <person name="Kudo T."/>
            <person name="Ohkuma M."/>
            <person name="Tanasupawat S."/>
        </authorList>
    </citation>
    <scope>NUCLEOTIDE SEQUENCE [LARGE SCALE GENOMIC DNA]</scope>
    <source>
        <strain evidence="3 4">L46</strain>
    </source>
</reference>
<dbReference type="EMBL" id="JAGEOK010000001">
    <property type="protein sequence ID" value="MBO2435922.1"/>
    <property type="molecule type" value="Genomic_DNA"/>
</dbReference>
<evidence type="ECO:0000259" key="2">
    <source>
        <dbReference type="Pfam" id="PF13569"/>
    </source>
</evidence>
<gene>
    <name evidence="3" type="ORF">J4557_00170</name>
</gene>
<keyword evidence="4" id="KW-1185">Reference proteome</keyword>
<accession>A0ABS3QQK3</accession>
<comment type="caution">
    <text evidence="3">The sequence shown here is derived from an EMBL/GenBank/DDBJ whole genome shotgun (WGS) entry which is preliminary data.</text>
</comment>
<evidence type="ECO:0000256" key="1">
    <source>
        <dbReference type="SAM" id="MobiDB-lite"/>
    </source>
</evidence>
<evidence type="ECO:0000313" key="3">
    <source>
        <dbReference type="EMBL" id="MBO2435922.1"/>
    </source>
</evidence>
<evidence type="ECO:0000313" key="4">
    <source>
        <dbReference type="Proteomes" id="UP000666915"/>
    </source>
</evidence>
<organism evidence="3 4">
    <name type="scientific">Actinomadura nitritigenes</name>
    <dbReference type="NCBI Taxonomy" id="134602"/>
    <lineage>
        <taxon>Bacteria</taxon>
        <taxon>Bacillati</taxon>
        <taxon>Actinomycetota</taxon>
        <taxon>Actinomycetes</taxon>
        <taxon>Streptosporangiales</taxon>
        <taxon>Thermomonosporaceae</taxon>
        <taxon>Actinomadura</taxon>
    </lineage>
</organism>
<protein>
    <submittedName>
        <fullName evidence="3">DUF4132 domain-containing protein</fullName>
    </submittedName>
</protein>
<sequence length="742" mass="80763">MKDAVPDAGKDDAVPDAPFDALPANLVDPPWLRKQAAPKATAGDRTGDTVVPGLEPPGDRRIVWEPEEREQWAAMRPYGGPWADGDWEREAEKVRDGSMYLPSQAGFLASAPEDLARPLLAAWEPPPVTWDFDHSLKPIVARFEEAAWDVSVRMARANPFGTGPVLLPFLGADVARLMADWLYRLKSAQKLARTWFARHGLGAVPYLVPDALGKRVGPRRNAVHALRLIEGGAIEGGVAGAARVHGEEAAKAVAALLADAPAQAGPAHERPKPPDLPRWLDTEALPRPVLRDGRRLPPGAARTLVHLWAMALRPDAFPGAHEAAEETAALCDPASLTAFAWALFEAWRGAGTPGRSAFVLPALGRFGDDETVRRLTPLIKEWPGQSGHDRAAAGLDALAAIGTDLALLHLDGIARSGRYKGLQRQAQAKLRQVAARKGLSDEQLADRLVPSFGLDATGTMTLDHGPRRFTVGFDELLRPYVIGEDGKRRKTLPKPGPDGDPSAHLRFTALKKDVRTVASLQIARLETAMVEGRTWTPAEFTAFFVRHPLMWHIARRLVWTSGGTAFRLAEDRTPADVRDDAFEVRADVRIAHPLLLGDALPAWAEVLADYEIVQPFPQLARPVFTLADGEGRDGRLARFEGLRVPYGKILGLTRTGWERGAALDGGVQRWISRRAGARHVVVELDPGIVAGYVDLHPEQRLEHVWIAPAPREYDPALPVGNGFAAVDPVLLSEILADLENLT</sequence>
<dbReference type="RefSeq" id="WP_208264234.1">
    <property type="nucleotide sequence ID" value="NZ_BAAAGM010000009.1"/>
</dbReference>
<feature type="domain" description="DUF4132" evidence="2">
    <location>
        <begin position="486"/>
        <end position="657"/>
    </location>
</feature>
<dbReference type="Proteomes" id="UP000666915">
    <property type="component" value="Unassembled WGS sequence"/>
</dbReference>
<feature type="compositionally biased region" description="Basic and acidic residues" evidence="1">
    <location>
        <begin position="1"/>
        <end position="13"/>
    </location>
</feature>
<name>A0ABS3QQK3_9ACTN</name>
<feature type="region of interest" description="Disordered" evidence="1">
    <location>
        <begin position="1"/>
        <end position="60"/>
    </location>
</feature>